<dbReference type="RefSeq" id="WP_015235578.1">
    <property type="nucleotide sequence ID" value="NC_019793.1"/>
</dbReference>
<feature type="transmembrane region" description="Helical" evidence="10">
    <location>
        <begin position="49"/>
        <end position="70"/>
    </location>
</feature>
<feature type="transmembrane region" description="Helical" evidence="10">
    <location>
        <begin position="417"/>
        <end position="436"/>
    </location>
</feature>
<dbReference type="PIRSF" id="PIRSF006603">
    <property type="entry name" value="DinF"/>
    <property type="match status" value="1"/>
</dbReference>
<dbReference type="PANTHER" id="PTHR43298:SF2">
    <property type="entry name" value="FMN_FAD EXPORTER YEEO-RELATED"/>
    <property type="match status" value="1"/>
</dbReference>
<dbReference type="InterPro" id="IPR050222">
    <property type="entry name" value="MATE_MdtK"/>
</dbReference>
<dbReference type="InterPro" id="IPR002528">
    <property type="entry name" value="MATE_fam"/>
</dbReference>
<dbReference type="PATRIC" id="fig|937777.3.peg.1756"/>
<dbReference type="KEGG" id="dpd:Deipe_1754"/>
<proteinExistence type="predicted"/>
<dbReference type="Proteomes" id="UP000010467">
    <property type="component" value="Chromosome"/>
</dbReference>
<dbReference type="AlphaFoldDB" id="L0A060"/>
<evidence type="ECO:0000256" key="7">
    <source>
        <dbReference type="ARBA" id="ARBA00023065"/>
    </source>
</evidence>
<dbReference type="EMBL" id="CP003382">
    <property type="protein sequence ID" value="AFZ67273.1"/>
    <property type="molecule type" value="Genomic_DNA"/>
</dbReference>
<keyword evidence="12" id="KW-1185">Reference proteome</keyword>
<protein>
    <recommendedName>
        <fullName evidence="9">Multidrug-efflux transporter</fullName>
    </recommendedName>
</protein>
<accession>L0A060</accession>
<dbReference type="PANTHER" id="PTHR43298">
    <property type="entry name" value="MULTIDRUG RESISTANCE PROTEIN NORM-RELATED"/>
    <property type="match status" value="1"/>
</dbReference>
<evidence type="ECO:0000256" key="9">
    <source>
        <dbReference type="ARBA" id="ARBA00031636"/>
    </source>
</evidence>
<keyword evidence="4" id="KW-1003">Cell membrane</keyword>
<feature type="transmembrane region" description="Helical" evidence="10">
    <location>
        <begin position="99"/>
        <end position="125"/>
    </location>
</feature>
<keyword evidence="7" id="KW-0406">Ion transport</keyword>
<evidence type="ECO:0000256" key="10">
    <source>
        <dbReference type="SAM" id="Phobius"/>
    </source>
</evidence>
<reference evidence="12" key="1">
    <citation type="submission" date="2012-03" db="EMBL/GenBank/DDBJ databases">
        <title>Complete sequence of chromosome of Deinococcus peraridilitoris DSM 19664.</title>
        <authorList>
            <person name="Lucas S."/>
            <person name="Copeland A."/>
            <person name="Lapidus A."/>
            <person name="Glavina del Rio T."/>
            <person name="Dalin E."/>
            <person name="Tice H."/>
            <person name="Bruce D."/>
            <person name="Goodwin L."/>
            <person name="Pitluck S."/>
            <person name="Peters L."/>
            <person name="Mikhailova N."/>
            <person name="Lu M."/>
            <person name="Kyrpides N."/>
            <person name="Mavromatis K."/>
            <person name="Ivanova N."/>
            <person name="Brettin T."/>
            <person name="Detter J.C."/>
            <person name="Han C."/>
            <person name="Larimer F."/>
            <person name="Land M."/>
            <person name="Hauser L."/>
            <person name="Markowitz V."/>
            <person name="Cheng J.-F."/>
            <person name="Hugenholtz P."/>
            <person name="Woyke T."/>
            <person name="Wu D."/>
            <person name="Pukall R."/>
            <person name="Steenblock K."/>
            <person name="Brambilla E."/>
            <person name="Klenk H.-P."/>
            <person name="Eisen J.A."/>
        </authorList>
    </citation>
    <scope>NUCLEOTIDE SEQUENCE [LARGE SCALE GENOMIC DNA]</scope>
    <source>
        <strain evidence="12">DSM 19664 / LMG 22246 / CIP 109416 / KR-200</strain>
    </source>
</reference>
<feature type="transmembrane region" description="Helical" evidence="10">
    <location>
        <begin position="322"/>
        <end position="346"/>
    </location>
</feature>
<evidence type="ECO:0000256" key="5">
    <source>
        <dbReference type="ARBA" id="ARBA00022692"/>
    </source>
</evidence>
<feature type="transmembrane region" description="Helical" evidence="10">
    <location>
        <begin position="197"/>
        <end position="216"/>
    </location>
</feature>
<evidence type="ECO:0000256" key="6">
    <source>
        <dbReference type="ARBA" id="ARBA00022989"/>
    </source>
</evidence>
<feature type="transmembrane region" description="Helical" evidence="10">
    <location>
        <begin position="352"/>
        <end position="376"/>
    </location>
</feature>
<keyword evidence="5 10" id="KW-0812">Transmembrane</keyword>
<evidence type="ECO:0000313" key="11">
    <source>
        <dbReference type="EMBL" id="AFZ67273.1"/>
    </source>
</evidence>
<dbReference type="STRING" id="937777.Deipe_1754"/>
<keyword evidence="8 10" id="KW-0472">Membrane</keyword>
<dbReference type="eggNOG" id="COG0534">
    <property type="taxonomic scope" value="Bacteria"/>
</dbReference>
<gene>
    <name evidence="11" type="ordered locus">Deipe_1754</name>
</gene>
<feature type="transmembrane region" description="Helical" evidence="10">
    <location>
        <begin position="146"/>
        <end position="164"/>
    </location>
</feature>
<feature type="transmembrane region" description="Helical" evidence="10">
    <location>
        <begin position="170"/>
        <end position="190"/>
    </location>
</feature>
<dbReference type="HOGENOM" id="CLU_012893_6_5_0"/>
<dbReference type="GO" id="GO:0006811">
    <property type="term" value="P:monoatomic ion transport"/>
    <property type="evidence" value="ECO:0007669"/>
    <property type="project" value="UniProtKB-KW"/>
</dbReference>
<dbReference type="GO" id="GO:0005886">
    <property type="term" value="C:plasma membrane"/>
    <property type="evidence" value="ECO:0007669"/>
    <property type="project" value="UniProtKB-SubCell"/>
</dbReference>
<evidence type="ECO:0000256" key="1">
    <source>
        <dbReference type="ARBA" id="ARBA00004651"/>
    </source>
</evidence>
<keyword evidence="6 10" id="KW-1133">Transmembrane helix</keyword>
<sequence length="446" mass="46519">MLSVQDAPLSSSPTGGLRELFVLAWPLMFSNLAYTAVGFTDTLIMGRLGVTEVGAVGFASICVLTVMLLFRGSLNSASTFVARALGRGDRVGVRRWASVFLGLSLVGLPLALAGPFLIDALFAALRPDAAVAAVARPYAQIRMLEAPLLLLGTVSISVMLGMGNTRTPMVLSWLVMILNAVLALLFVFVFHWGALGAAWASVIAVSVQNGLAFVLLRRLHGPDFGSLLHALPARDELRSISRVSLPTGLTELGEVSAFTVFQGVISRLGPTELAASQIAIQLSSLGFLPAYALAAATGSLLSRALGAERPDIATRIGWRGALLAALLMGILGLLFLAAPRALISLFNTDPEVLAVGTAVLAVMAAFQLLDGIGIVLGGALGGAGDTRFRLVVTLVGAWLFMVGGATVLTPLYGVTGAWGAALVYIVGAALAFGLRFRSGRWRGVRL</sequence>
<organism evidence="11 12">
    <name type="scientific">Deinococcus peraridilitoris (strain DSM 19664 / LMG 22246 / CIP 109416 / KR-200)</name>
    <dbReference type="NCBI Taxonomy" id="937777"/>
    <lineage>
        <taxon>Bacteria</taxon>
        <taxon>Thermotogati</taxon>
        <taxon>Deinococcota</taxon>
        <taxon>Deinococci</taxon>
        <taxon>Deinococcales</taxon>
        <taxon>Deinococcaceae</taxon>
        <taxon>Deinococcus</taxon>
    </lineage>
</organism>
<dbReference type="GO" id="GO:0042910">
    <property type="term" value="F:xenobiotic transmembrane transporter activity"/>
    <property type="evidence" value="ECO:0007669"/>
    <property type="project" value="InterPro"/>
</dbReference>
<dbReference type="NCBIfam" id="TIGR00797">
    <property type="entry name" value="matE"/>
    <property type="match status" value="1"/>
</dbReference>
<comment type="subcellular location">
    <subcellularLocation>
        <location evidence="1">Cell membrane</location>
        <topology evidence="1">Multi-pass membrane protein</topology>
    </subcellularLocation>
</comment>
<feature type="transmembrane region" description="Helical" evidence="10">
    <location>
        <begin position="20"/>
        <end position="37"/>
    </location>
</feature>
<evidence type="ECO:0000256" key="3">
    <source>
        <dbReference type="ARBA" id="ARBA00022449"/>
    </source>
</evidence>
<dbReference type="Pfam" id="PF01554">
    <property type="entry name" value="MatE"/>
    <property type="match status" value="2"/>
</dbReference>
<evidence type="ECO:0000256" key="2">
    <source>
        <dbReference type="ARBA" id="ARBA00022448"/>
    </source>
</evidence>
<evidence type="ECO:0000256" key="8">
    <source>
        <dbReference type="ARBA" id="ARBA00023136"/>
    </source>
</evidence>
<name>L0A060_DEIPD</name>
<feature type="transmembrane region" description="Helical" evidence="10">
    <location>
        <begin position="388"/>
        <end position="411"/>
    </location>
</feature>
<evidence type="ECO:0000256" key="4">
    <source>
        <dbReference type="ARBA" id="ARBA00022475"/>
    </source>
</evidence>
<keyword evidence="2" id="KW-0813">Transport</keyword>
<dbReference type="InterPro" id="IPR048279">
    <property type="entry name" value="MdtK-like"/>
</dbReference>
<dbReference type="CDD" id="cd13133">
    <property type="entry name" value="MATE_like_7"/>
    <property type="match status" value="1"/>
</dbReference>
<dbReference type="GO" id="GO:0015297">
    <property type="term" value="F:antiporter activity"/>
    <property type="evidence" value="ECO:0007669"/>
    <property type="project" value="UniProtKB-KW"/>
</dbReference>
<keyword evidence="3" id="KW-0050">Antiport</keyword>
<evidence type="ECO:0000313" key="12">
    <source>
        <dbReference type="Proteomes" id="UP000010467"/>
    </source>
</evidence>